<evidence type="ECO:0000313" key="4">
    <source>
        <dbReference type="Proteomes" id="UP000682877"/>
    </source>
</evidence>
<dbReference type="InterPro" id="IPR012677">
    <property type="entry name" value="Nucleotide-bd_a/b_plait_sf"/>
</dbReference>
<proteinExistence type="predicted"/>
<sequence>MATPEEAAYDKFLERVRRTVYIDELTPLATTPVIESAFNQFGTVKKVSFIPNFLGPKELPMSVLVEMETEDMAQAVISTVSQLPFMVAGMPRPVRASAAEPNMFVDRPKKPGRTIRFRWIEPNDPDFDKARRMKRLARKHTAENSFMLKKQLEEAEKLSKQQSETALTHHKKFEMMDKLLNDGVAQKLADRYSMKCFPYR</sequence>
<dbReference type="PROSITE" id="PS50102">
    <property type="entry name" value="RRM"/>
    <property type="match status" value="1"/>
</dbReference>
<dbReference type="InterPro" id="IPR035979">
    <property type="entry name" value="RBD_domain_sf"/>
</dbReference>
<dbReference type="Gene3D" id="3.30.70.330">
    <property type="match status" value="1"/>
</dbReference>
<accession>A0A8S1ZH99</accession>
<dbReference type="InterPro" id="IPR000504">
    <property type="entry name" value="RRM_dom"/>
</dbReference>
<evidence type="ECO:0000259" key="2">
    <source>
        <dbReference type="PROSITE" id="PS50102"/>
    </source>
</evidence>
<dbReference type="GO" id="GO:0003723">
    <property type="term" value="F:RNA binding"/>
    <property type="evidence" value="ECO:0007669"/>
    <property type="project" value="UniProtKB-UniRule"/>
</dbReference>
<reference evidence="3" key="1">
    <citation type="submission" date="2021-01" db="EMBL/GenBank/DDBJ databases">
        <authorList>
            <person name="Bezrukov I."/>
        </authorList>
    </citation>
    <scope>NUCLEOTIDE SEQUENCE</scope>
</reference>
<dbReference type="InterPro" id="IPR053316">
    <property type="entry name" value="Epigenetic_reg_gene_expr"/>
</dbReference>
<feature type="domain" description="RRM" evidence="2">
    <location>
        <begin position="18"/>
        <end position="101"/>
    </location>
</feature>
<dbReference type="PANTHER" id="PTHR36309">
    <property type="entry name" value="RNA-BINDING (RRM/RBD/RNP MOTIFS) FAMILY PROTEIN"/>
    <property type="match status" value="1"/>
</dbReference>
<dbReference type="CDD" id="cd00590">
    <property type="entry name" value="RRM_SF"/>
    <property type="match status" value="1"/>
</dbReference>
<dbReference type="Pfam" id="PF00076">
    <property type="entry name" value="RRM_1"/>
    <property type="match status" value="1"/>
</dbReference>
<dbReference type="AlphaFoldDB" id="A0A8S1ZH99"/>
<dbReference type="EMBL" id="LR999451">
    <property type="protein sequence ID" value="CAE5956668.1"/>
    <property type="molecule type" value="Genomic_DNA"/>
</dbReference>
<dbReference type="PANTHER" id="PTHR36309:SF1">
    <property type="entry name" value="RNA-BINDING (RRM_RBD_RNP MOTIFS) FAMILY PROTEIN"/>
    <property type="match status" value="1"/>
</dbReference>
<organism evidence="3 4">
    <name type="scientific">Arabidopsis arenosa</name>
    <name type="common">Sand rock-cress</name>
    <name type="synonym">Cardaminopsis arenosa</name>
    <dbReference type="NCBI Taxonomy" id="38785"/>
    <lineage>
        <taxon>Eukaryota</taxon>
        <taxon>Viridiplantae</taxon>
        <taxon>Streptophyta</taxon>
        <taxon>Embryophyta</taxon>
        <taxon>Tracheophyta</taxon>
        <taxon>Spermatophyta</taxon>
        <taxon>Magnoliopsida</taxon>
        <taxon>eudicotyledons</taxon>
        <taxon>Gunneridae</taxon>
        <taxon>Pentapetalae</taxon>
        <taxon>rosids</taxon>
        <taxon>malvids</taxon>
        <taxon>Brassicales</taxon>
        <taxon>Brassicaceae</taxon>
        <taxon>Camelineae</taxon>
        <taxon>Arabidopsis</taxon>
    </lineage>
</organism>
<name>A0A8S1ZH99_ARAAE</name>
<dbReference type="SUPFAM" id="SSF54928">
    <property type="entry name" value="RNA-binding domain, RBD"/>
    <property type="match status" value="1"/>
</dbReference>
<protein>
    <recommendedName>
        <fullName evidence="2">RRM domain-containing protein</fullName>
    </recommendedName>
</protein>
<keyword evidence="1" id="KW-0694">RNA-binding</keyword>
<gene>
    <name evidence="3" type="ORF">AARE701A_LOCUS428</name>
</gene>
<dbReference type="Proteomes" id="UP000682877">
    <property type="component" value="Chromosome 1"/>
</dbReference>
<evidence type="ECO:0000313" key="3">
    <source>
        <dbReference type="EMBL" id="CAE5956668.1"/>
    </source>
</evidence>
<keyword evidence="4" id="KW-1185">Reference proteome</keyword>
<evidence type="ECO:0000256" key="1">
    <source>
        <dbReference type="PROSITE-ProRule" id="PRU00176"/>
    </source>
</evidence>